<evidence type="ECO:0000256" key="14">
    <source>
        <dbReference type="SAM" id="Phobius"/>
    </source>
</evidence>
<dbReference type="GO" id="GO:0051560">
    <property type="term" value="P:mitochondrial calcium ion homeostasis"/>
    <property type="evidence" value="ECO:0007669"/>
    <property type="project" value="TreeGrafter"/>
</dbReference>
<evidence type="ECO:0000256" key="12">
    <source>
        <dbReference type="ARBA" id="ARBA00023136"/>
    </source>
</evidence>
<dbReference type="GO" id="GO:0036444">
    <property type="term" value="P:calcium import into the mitochondrion"/>
    <property type="evidence" value="ECO:0007669"/>
    <property type="project" value="TreeGrafter"/>
</dbReference>
<evidence type="ECO:0000256" key="5">
    <source>
        <dbReference type="ARBA" id="ARBA00022723"/>
    </source>
</evidence>
<dbReference type="SUPFAM" id="SSF47473">
    <property type="entry name" value="EF-hand"/>
    <property type="match status" value="2"/>
</dbReference>
<evidence type="ECO:0000256" key="6">
    <source>
        <dbReference type="ARBA" id="ARBA00022737"/>
    </source>
</evidence>
<comment type="subcellular location">
    <subcellularLocation>
        <location evidence="1">Mitochondrion inner membrane</location>
    </subcellularLocation>
    <subcellularLocation>
        <location evidence="2">Mitochondrion intermembrane space</location>
    </subcellularLocation>
</comment>
<dbReference type="PANTHER" id="PTHR12294">
    <property type="entry name" value="EF HAND DOMAIN FAMILY A1,A2-RELATED"/>
    <property type="match status" value="1"/>
</dbReference>
<keyword evidence="8" id="KW-0106">Calcium</keyword>
<dbReference type="GO" id="GO:1990246">
    <property type="term" value="C:uniplex complex"/>
    <property type="evidence" value="ECO:0007669"/>
    <property type="project" value="TreeGrafter"/>
</dbReference>
<dbReference type="PANTHER" id="PTHR12294:SF1">
    <property type="entry name" value="CALCIUM UPTAKE PROTEIN 1, MITOCHONDRIAL"/>
    <property type="match status" value="1"/>
</dbReference>
<keyword evidence="10" id="KW-0406">Ion transport</keyword>
<dbReference type="Pfam" id="PF13833">
    <property type="entry name" value="EF-hand_8"/>
    <property type="match status" value="1"/>
</dbReference>
<dbReference type="PROSITE" id="PS50222">
    <property type="entry name" value="EF_HAND_2"/>
    <property type="match status" value="2"/>
</dbReference>
<comment type="caution">
    <text evidence="16">The sequence shown here is derived from an EMBL/GenBank/DDBJ whole genome shotgun (WGS) entry which is preliminary data.</text>
</comment>
<dbReference type="InterPro" id="IPR011992">
    <property type="entry name" value="EF-hand-dom_pair"/>
</dbReference>
<evidence type="ECO:0000256" key="7">
    <source>
        <dbReference type="ARBA" id="ARBA00022792"/>
    </source>
</evidence>
<feature type="domain" description="EF-hand" evidence="15">
    <location>
        <begin position="442"/>
        <end position="477"/>
    </location>
</feature>
<dbReference type="InterPro" id="IPR018247">
    <property type="entry name" value="EF_Hand_1_Ca_BS"/>
</dbReference>
<protein>
    <recommendedName>
        <fullName evidence="15">EF-hand domain-containing protein</fullName>
    </recommendedName>
</protein>
<keyword evidence="3" id="KW-0813">Transport</keyword>
<dbReference type="InterPro" id="IPR002048">
    <property type="entry name" value="EF_hand_dom"/>
</dbReference>
<comment type="similarity">
    <text evidence="13">Belongs to the MICU1 family. MICU1 subfamily.</text>
</comment>
<evidence type="ECO:0000313" key="17">
    <source>
        <dbReference type="Proteomes" id="UP001209878"/>
    </source>
</evidence>
<evidence type="ECO:0000256" key="2">
    <source>
        <dbReference type="ARBA" id="ARBA00004569"/>
    </source>
</evidence>
<keyword evidence="12 14" id="KW-0472">Membrane</keyword>
<feature type="transmembrane region" description="Helical" evidence="14">
    <location>
        <begin position="81"/>
        <end position="100"/>
    </location>
</feature>
<organism evidence="16 17">
    <name type="scientific">Ridgeia piscesae</name>
    <name type="common">Tubeworm</name>
    <dbReference type="NCBI Taxonomy" id="27915"/>
    <lineage>
        <taxon>Eukaryota</taxon>
        <taxon>Metazoa</taxon>
        <taxon>Spiralia</taxon>
        <taxon>Lophotrochozoa</taxon>
        <taxon>Annelida</taxon>
        <taxon>Polychaeta</taxon>
        <taxon>Sedentaria</taxon>
        <taxon>Canalipalpata</taxon>
        <taxon>Sabellida</taxon>
        <taxon>Siboglinidae</taxon>
        <taxon>Ridgeia</taxon>
    </lineage>
</organism>
<keyword evidence="17" id="KW-1185">Reference proteome</keyword>
<dbReference type="Proteomes" id="UP001209878">
    <property type="component" value="Unassembled WGS sequence"/>
</dbReference>
<gene>
    <name evidence="16" type="ORF">NP493_770g02056</name>
</gene>
<keyword evidence="4" id="KW-0109">Calcium transport</keyword>
<keyword evidence="11" id="KW-0496">Mitochondrion</keyword>
<keyword evidence="14" id="KW-1133">Transmembrane helix</keyword>
<evidence type="ECO:0000256" key="10">
    <source>
        <dbReference type="ARBA" id="ARBA00023065"/>
    </source>
</evidence>
<dbReference type="GO" id="GO:0005758">
    <property type="term" value="C:mitochondrial intermembrane space"/>
    <property type="evidence" value="ECO:0007669"/>
    <property type="project" value="UniProtKB-SubCell"/>
</dbReference>
<evidence type="ECO:0000256" key="11">
    <source>
        <dbReference type="ARBA" id="ARBA00023128"/>
    </source>
</evidence>
<keyword evidence="9" id="KW-0809">Transit peptide</keyword>
<evidence type="ECO:0000256" key="9">
    <source>
        <dbReference type="ARBA" id="ARBA00022946"/>
    </source>
</evidence>
<reference evidence="16" key="1">
    <citation type="journal article" date="2023" name="Mol. Biol. Evol.">
        <title>Third-Generation Sequencing Reveals the Adaptive Role of the Epigenome in Three Deep-Sea Polychaetes.</title>
        <authorList>
            <person name="Perez M."/>
            <person name="Aroh O."/>
            <person name="Sun Y."/>
            <person name="Lan Y."/>
            <person name="Juniper S.K."/>
            <person name="Young C.R."/>
            <person name="Angers B."/>
            <person name="Qian P.Y."/>
        </authorList>
    </citation>
    <scope>NUCLEOTIDE SEQUENCE</scope>
    <source>
        <strain evidence="16">R07B-5</strain>
    </source>
</reference>
<keyword evidence="7" id="KW-0999">Mitochondrion inner membrane</keyword>
<accession>A0AAD9KP81</accession>
<dbReference type="CDD" id="cd15900">
    <property type="entry name" value="EFh_MICU"/>
    <property type="match status" value="1"/>
</dbReference>
<evidence type="ECO:0000256" key="1">
    <source>
        <dbReference type="ARBA" id="ARBA00004273"/>
    </source>
</evidence>
<dbReference type="InterPro" id="IPR039800">
    <property type="entry name" value="MICU1/2/3"/>
</dbReference>
<keyword evidence="6" id="KW-0677">Repeat</keyword>
<dbReference type="GO" id="GO:0005509">
    <property type="term" value="F:calcium ion binding"/>
    <property type="evidence" value="ECO:0007669"/>
    <property type="project" value="InterPro"/>
</dbReference>
<name>A0AAD9KP81_RIDPI</name>
<evidence type="ECO:0000256" key="4">
    <source>
        <dbReference type="ARBA" id="ARBA00022568"/>
    </source>
</evidence>
<dbReference type="Gene3D" id="1.10.238.10">
    <property type="entry name" value="EF-hand"/>
    <property type="match status" value="2"/>
</dbReference>
<evidence type="ECO:0000256" key="3">
    <source>
        <dbReference type="ARBA" id="ARBA00022448"/>
    </source>
</evidence>
<keyword evidence="5" id="KW-0479">Metal-binding</keyword>
<feature type="domain" description="EF-hand" evidence="15">
    <location>
        <begin position="253"/>
        <end position="288"/>
    </location>
</feature>
<evidence type="ECO:0000256" key="13">
    <source>
        <dbReference type="ARBA" id="ARBA00038333"/>
    </source>
</evidence>
<proteinExistence type="inferred from homology"/>
<keyword evidence="14" id="KW-0812">Transmembrane</keyword>
<dbReference type="EMBL" id="JAODUO010000769">
    <property type="protein sequence ID" value="KAK2174875.1"/>
    <property type="molecule type" value="Genomic_DNA"/>
</dbReference>
<evidence type="ECO:0000313" key="16">
    <source>
        <dbReference type="EMBL" id="KAK2174875.1"/>
    </source>
</evidence>
<dbReference type="PROSITE" id="PS00018">
    <property type="entry name" value="EF_HAND_1"/>
    <property type="match status" value="1"/>
</dbReference>
<evidence type="ECO:0000256" key="8">
    <source>
        <dbReference type="ARBA" id="ARBA00022837"/>
    </source>
</evidence>
<evidence type="ECO:0000259" key="15">
    <source>
        <dbReference type="PROSITE" id="PS50222"/>
    </source>
</evidence>
<dbReference type="AlphaFoldDB" id="A0AAD9KP81"/>
<dbReference type="SMART" id="SM00054">
    <property type="entry name" value="EFh"/>
    <property type="match status" value="2"/>
</dbReference>
<sequence>MLSGLCRPFNGSLCRSLVMRRVLAHRLAVLNHRGYTISSNQLLRITSVASTQQVQWQQFRHKNRYDGFAKRQPEKAGKIGIMWYIIVGGGMWFVTMTTAIPRLVDWAVDAAAPPEVKENGSSREEGVEDMGEVMEKKRKKKKVGFHDRKMIEYENRIRDYSTPDKIFRYFATLKVDSEVFMTPADFVRSITPGMKQPEGLGLDQFKKFDPKVVFLKKMKLGSGLDEDSIFYKLGESGLISFSDYVFLLVLLSTPPRMFEIAFKMFDLNGDGDVVFEEYEKVANVIRSQTSIGMRHRDHATTGSTLKRMSTALTSFFFGPNLDQKLKVEKFLDFQRQLQREMIWLEFNRYDPVDGCITERDFADILLLYAGLPDKKRARMLKRVRKVFKNDQGITFDEYLDFYKVLRFINDVDTALMFYHVAGASIDKGTFQHVAKTVAHVNLSDHITNVVFVLFDENDDGELSNKEFVSVMKRRLMRGLERPKDTGFVRLINAMWKCAKSGTPSILDGGSH</sequence>